<comment type="caution">
    <text evidence="4">The sequence shown here is derived from an EMBL/GenBank/DDBJ whole genome shotgun (WGS) entry which is preliminary data.</text>
</comment>
<dbReference type="SUPFAM" id="SSF48695">
    <property type="entry name" value="Multiheme cytochromes"/>
    <property type="match status" value="1"/>
</dbReference>
<dbReference type="Proteomes" id="UP000659047">
    <property type="component" value="Unassembled WGS sequence"/>
</dbReference>
<feature type="domain" description="Cytochrome c-type protein NrfB-like" evidence="3">
    <location>
        <begin position="77"/>
        <end position="165"/>
    </location>
</feature>
<keyword evidence="5" id="KW-1185">Reference proteome</keyword>
<dbReference type="InterPro" id="IPR036280">
    <property type="entry name" value="Multihaem_cyt_sf"/>
</dbReference>
<evidence type="ECO:0000313" key="4">
    <source>
        <dbReference type="EMBL" id="MBK4713890.1"/>
    </source>
</evidence>
<dbReference type="NCBIfam" id="TIGR03146">
    <property type="entry name" value="cyt_nit_nrfB"/>
    <property type="match status" value="1"/>
</dbReference>
<dbReference type="GO" id="GO:0009061">
    <property type="term" value="P:anaerobic respiration"/>
    <property type="evidence" value="ECO:0007669"/>
    <property type="project" value="UniProtKB-ARBA"/>
</dbReference>
<feature type="chain" id="PRO_5035421362" evidence="2">
    <location>
        <begin position="26"/>
        <end position="187"/>
    </location>
</feature>
<dbReference type="GO" id="GO:0020037">
    <property type="term" value="F:heme binding"/>
    <property type="evidence" value="ECO:0007669"/>
    <property type="project" value="InterPro"/>
</dbReference>
<dbReference type="PANTHER" id="PTHR35038">
    <property type="entry name" value="DISSIMILATORY SULFITE REDUCTASE SIRA"/>
    <property type="match status" value="1"/>
</dbReference>
<dbReference type="Gene3D" id="3.90.10.10">
    <property type="entry name" value="Cytochrome C3"/>
    <property type="match status" value="1"/>
</dbReference>
<keyword evidence="1 2" id="KW-0732">Signal</keyword>
<dbReference type="InterPro" id="IPR017564">
    <property type="entry name" value="Cyt_c_NrfB"/>
</dbReference>
<dbReference type="PANTHER" id="PTHR35038:SF5">
    <property type="entry name" value="CYTOCHROME C-TYPE PROTEIN NRFB"/>
    <property type="match status" value="1"/>
</dbReference>
<sequence>MSVIRSFLAAGGLACSLWLALPAAAAAPSSEPSDIAAVALQRSRDSACLDCHKPHKDGMLGQHNKATNPNNGLPVTCTDCHGNPSPKHREGVRDVMRFNHADYSVAEQNGVCFACHQPEKLQKAFWPHDVHLAKVTCASCHRLHPEQDAVTGFNDKARIKLCVDCHSEQRNNPAFNPASVWPDKERP</sequence>
<dbReference type="InterPro" id="IPR053875">
    <property type="entry name" value="Cytochrom_c_NrfB-like_dom"/>
</dbReference>
<dbReference type="NCBIfam" id="NF008659">
    <property type="entry name" value="PRK11659.1"/>
    <property type="match status" value="1"/>
</dbReference>
<feature type="signal peptide" evidence="2">
    <location>
        <begin position="1"/>
        <end position="25"/>
    </location>
</feature>
<reference evidence="4" key="1">
    <citation type="submission" date="2021-01" db="EMBL/GenBank/DDBJ databases">
        <title>Intestinitalea alba gen. nov., sp. nov., a novel genus of the family Enterobacteriaceae, isolated from the gut of the plastic-eating mealworm Tenebrio molitor L.</title>
        <authorList>
            <person name="Yang Y."/>
        </authorList>
    </citation>
    <scope>NUCLEOTIDE SEQUENCE</scope>
    <source>
        <strain evidence="4">BIT-L3</strain>
    </source>
</reference>
<proteinExistence type="predicted"/>
<name>A0A8K0V4D4_9ENTR</name>
<evidence type="ECO:0000313" key="5">
    <source>
        <dbReference type="Proteomes" id="UP000659047"/>
    </source>
</evidence>
<evidence type="ECO:0000259" key="3">
    <source>
        <dbReference type="Pfam" id="PF22678"/>
    </source>
</evidence>
<evidence type="ECO:0000256" key="2">
    <source>
        <dbReference type="SAM" id="SignalP"/>
    </source>
</evidence>
<dbReference type="EMBL" id="JAEPBH010000001">
    <property type="protein sequence ID" value="MBK4713890.1"/>
    <property type="molecule type" value="Genomic_DNA"/>
</dbReference>
<gene>
    <name evidence="4" type="primary">nrfB</name>
    <name evidence="4" type="ORF">JJB97_00790</name>
</gene>
<organism evidence="4 5">
    <name type="scientific">Tenebrionibacter intestinalis</name>
    <dbReference type="NCBI Taxonomy" id="2799638"/>
    <lineage>
        <taxon>Bacteria</taxon>
        <taxon>Pseudomonadati</taxon>
        <taxon>Pseudomonadota</taxon>
        <taxon>Gammaproteobacteria</taxon>
        <taxon>Enterobacterales</taxon>
        <taxon>Enterobacteriaceae</taxon>
        <taxon>Tenebrionibacter/Tenebrionicola group</taxon>
        <taxon>Tenebrionibacter</taxon>
    </lineage>
</organism>
<dbReference type="Pfam" id="PF22678">
    <property type="entry name" value="Cytochrom_c_NrfB-like"/>
    <property type="match status" value="1"/>
</dbReference>
<dbReference type="GO" id="GO:0016491">
    <property type="term" value="F:oxidoreductase activity"/>
    <property type="evidence" value="ECO:0007669"/>
    <property type="project" value="TreeGrafter"/>
</dbReference>
<dbReference type="GO" id="GO:0042597">
    <property type="term" value="C:periplasmic space"/>
    <property type="evidence" value="ECO:0007669"/>
    <property type="project" value="InterPro"/>
</dbReference>
<evidence type="ECO:0000256" key="1">
    <source>
        <dbReference type="ARBA" id="ARBA00022729"/>
    </source>
</evidence>
<protein>
    <submittedName>
        <fullName evidence="4">Cytochrome c nitrite reductase pentaheme subunit</fullName>
    </submittedName>
</protein>
<dbReference type="InterPro" id="IPR051829">
    <property type="entry name" value="Multiheme_Cytochr_ET"/>
</dbReference>
<dbReference type="RefSeq" id="WP_238711892.1">
    <property type="nucleotide sequence ID" value="NZ_JAEPBH010000001.1"/>
</dbReference>
<dbReference type="AlphaFoldDB" id="A0A8K0V4D4"/>
<accession>A0A8K0V4D4</accession>